<name>A0ABT7VXW3_9BORD</name>
<evidence type="ECO:0000313" key="3">
    <source>
        <dbReference type="Proteomes" id="UP001175604"/>
    </source>
</evidence>
<dbReference type="Proteomes" id="UP001175604">
    <property type="component" value="Unassembled WGS sequence"/>
</dbReference>
<accession>A0ABT7VXW3</accession>
<dbReference type="RefSeq" id="WP_289784219.1">
    <property type="nucleotide sequence ID" value="NZ_JAUDJE010000001.1"/>
</dbReference>
<dbReference type="PROSITE" id="PS50817">
    <property type="entry name" value="INTEIN_N_TER"/>
    <property type="match status" value="1"/>
</dbReference>
<evidence type="ECO:0000313" key="2">
    <source>
        <dbReference type="EMBL" id="MDM9557768.1"/>
    </source>
</evidence>
<reference evidence="2" key="1">
    <citation type="submission" date="2023-06" db="EMBL/GenBank/DDBJ databases">
        <title>full genome analysis of Phenantherene degrader P3.</title>
        <authorList>
            <person name="Akbar A."/>
            <person name="Rahmeh R."/>
            <person name="Kishk M."/>
        </authorList>
    </citation>
    <scope>NUCLEOTIDE SEQUENCE</scope>
    <source>
        <strain evidence="2">P3</strain>
    </source>
</reference>
<dbReference type="Gene3D" id="2.170.16.10">
    <property type="entry name" value="Hedgehog/Intein (Hint) domain"/>
    <property type="match status" value="1"/>
</dbReference>
<comment type="caution">
    <text evidence="2">The sequence shown here is derived from an EMBL/GenBank/DDBJ whole genome shotgun (WGS) entry which is preliminary data.</text>
</comment>
<feature type="domain" description="Hedgehog/Intein (Hint)" evidence="1">
    <location>
        <begin position="200"/>
        <end position="336"/>
    </location>
</feature>
<proteinExistence type="predicted"/>
<dbReference type="InterPro" id="IPR006141">
    <property type="entry name" value="Intein_N"/>
</dbReference>
<dbReference type="InterPro" id="IPR028992">
    <property type="entry name" value="Hedgehog/Intein_dom"/>
</dbReference>
<dbReference type="EMBL" id="JAUDJE010000001">
    <property type="protein sequence ID" value="MDM9557768.1"/>
    <property type="molecule type" value="Genomic_DNA"/>
</dbReference>
<protein>
    <submittedName>
        <fullName evidence="2">Hint domain-containing protein</fullName>
    </submittedName>
</protein>
<organism evidence="2 3">
    <name type="scientific">Bordetella petrii</name>
    <dbReference type="NCBI Taxonomy" id="94624"/>
    <lineage>
        <taxon>Bacteria</taxon>
        <taxon>Pseudomonadati</taxon>
        <taxon>Pseudomonadota</taxon>
        <taxon>Betaproteobacteria</taxon>
        <taxon>Burkholderiales</taxon>
        <taxon>Alcaligenaceae</taxon>
        <taxon>Bordetella</taxon>
    </lineage>
</organism>
<dbReference type="InterPro" id="IPR036844">
    <property type="entry name" value="Hint_dom_sf"/>
</dbReference>
<evidence type="ECO:0000259" key="1">
    <source>
        <dbReference type="Pfam" id="PF13403"/>
    </source>
</evidence>
<dbReference type="Pfam" id="PF13403">
    <property type="entry name" value="Hint_2"/>
    <property type="match status" value="1"/>
</dbReference>
<dbReference type="SUPFAM" id="SSF51294">
    <property type="entry name" value="Hedgehog/intein (Hint) domain"/>
    <property type="match status" value="1"/>
</dbReference>
<keyword evidence="3" id="KW-1185">Reference proteome</keyword>
<gene>
    <name evidence="2" type="ORF">QUC21_01955</name>
</gene>
<sequence length="538" mass="58129">MATIDLNLLSGTNRTVDQGSYEGDSLTANISAVGGSTLTITNTGGSTDPLELSQTVGLGIGATHTVNVMENADVVLSGLAGVSALTTFNYNIADGGSLTMSPAFLNAGLLNTINVNLDGDGTSTFIYDQTGLNIDISSFPNISGITAGDQVQVVGATSGEYSGGDLIFRNDLGIVVGRFNADGLDPNLVTFQGGTMIYACYLKGTHIATPDGEVKVEDLKAGDKVVTASGGVATVKWLGYRTLRKARIPAKDAIRAFPITFKKDSIANNVPHRDLTLSPGHHLYFDGKLIPAMMLVNGKTVTQDFSRPVFEYFHVELDRFDILLAEGVPAESYVDTGNRSMFQNADTVSLSNDFGPAEGRPAIDGIEVLRSGPQVELVRKRLFKRAEVLTRSVRISDPDLRIEVNGKEVRAEVADQKEGVMRFVLPAGTKYHDVRILSRSAVVRETTAHARRDLRQVGVGLVRITIEEKSGRRDIDLHDEQLVGLHKPQDVHGVAMRWTNGNAVIPASLHRIRGKAVLELHVLRTYSYWDDAQQQRAA</sequence>